<protein>
    <submittedName>
        <fullName evidence="2">Retrovirus-related Pol polyprotein from transposon TNT 1-94</fullName>
    </submittedName>
</protein>
<dbReference type="SUPFAM" id="SSF56672">
    <property type="entry name" value="DNA/RNA polymerases"/>
    <property type="match status" value="1"/>
</dbReference>
<gene>
    <name evidence="2" type="ORF">Sradi_2088300</name>
</gene>
<dbReference type="EMBL" id="JACGWJ010000008">
    <property type="protein sequence ID" value="KAL0404475.1"/>
    <property type="molecule type" value="Genomic_DNA"/>
</dbReference>
<reference evidence="2" key="1">
    <citation type="submission" date="2020-06" db="EMBL/GenBank/DDBJ databases">
        <authorList>
            <person name="Li T."/>
            <person name="Hu X."/>
            <person name="Zhang T."/>
            <person name="Song X."/>
            <person name="Zhang H."/>
            <person name="Dai N."/>
            <person name="Sheng W."/>
            <person name="Hou X."/>
            <person name="Wei L."/>
        </authorList>
    </citation>
    <scope>NUCLEOTIDE SEQUENCE</scope>
    <source>
        <strain evidence="2">G02</strain>
        <tissue evidence="2">Leaf</tissue>
    </source>
</reference>
<accession>A0AAW2TIV2</accession>
<dbReference type="Pfam" id="PF07727">
    <property type="entry name" value="RVT_2"/>
    <property type="match status" value="1"/>
</dbReference>
<evidence type="ECO:0000259" key="1">
    <source>
        <dbReference type="Pfam" id="PF07727"/>
    </source>
</evidence>
<proteinExistence type="predicted"/>
<feature type="domain" description="Reverse transcriptase Ty1/copia-type" evidence="1">
    <location>
        <begin position="11"/>
        <end position="104"/>
    </location>
</feature>
<evidence type="ECO:0000313" key="2">
    <source>
        <dbReference type="EMBL" id="KAL0404475.1"/>
    </source>
</evidence>
<dbReference type="AlphaFoldDB" id="A0AAW2TIV2"/>
<comment type="caution">
    <text evidence="2">The sequence shown here is derived from an EMBL/GenBank/DDBJ whole genome shotgun (WGS) entry which is preliminary data.</text>
</comment>
<sequence length="105" mass="12243">MQEEIEALQRNQTWELVPKPKNYDPVTCKWVYRLKKKSDGTIDRYKARLVARGFSQNYGLDYEETFGPIAKMTTVRSTFALAAFKGGKLWQLDVKNAFLYGELDR</sequence>
<reference evidence="2" key="2">
    <citation type="journal article" date="2024" name="Plant">
        <title>Genomic evolution and insights into agronomic trait innovations of Sesamum species.</title>
        <authorList>
            <person name="Miao H."/>
            <person name="Wang L."/>
            <person name="Qu L."/>
            <person name="Liu H."/>
            <person name="Sun Y."/>
            <person name="Le M."/>
            <person name="Wang Q."/>
            <person name="Wei S."/>
            <person name="Zheng Y."/>
            <person name="Lin W."/>
            <person name="Duan Y."/>
            <person name="Cao H."/>
            <person name="Xiong S."/>
            <person name="Wang X."/>
            <person name="Wei L."/>
            <person name="Li C."/>
            <person name="Ma Q."/>
            <person name="Ju M."/>
            <person name="Zhao R."/>
            <person name="Li G."/>
            <person name="Mu C."/>
            <person name="Tian Q."/>
            <person name="Mei H."/>
            <person name="Zhang T."/>
            <person name="Gao T."/>
            <person name="Zhang H."/>
        </authorList>
    </citation>
    <scope>NUCLEOTIDE SEQUENCE</scope>
    <source>
        <strain evidence="2">G02</strain>
    </source>
</reference>
<dbReference type="InterPro" id="IPR013103">
    <property type="entry name" value="RVT_2"/>
</dbReference>
<dbReference type="InterPro" id="IPR043502">
    <property type="entry name" value="DNA/RNA_pol_sf"/>
</dbReference>
<organism evidence="2">
    <name type="scientific">Sesamum radiatum</name>
    <name type="common">Black benniseed</name>
    <dbReference type="NCBI Taxonomy" id="300843"/>
    <lineage>
        <taxon>Eukaryota</taxon>
        <taxon>Viridiplantae</taxon>
        <taxon>Streptophyta</taxon>
        <taxon>Embryophyta</taxon>
        <taxon>Tracheophyta</taxon>
        <taxon>Spermatophyta</taxon>
        <taxon>Magnoliopsida</taxon>
        <taxon>eudicotyledons</taxon>
        <taxon>Gunneridae</taxon>
        <taxon>Pentapetalae</taxon>
        <taxon>asterids</taxon>
        <taxon>lamiids</taxon>
        <taxon>Lamiales</taxon>
        <taxon>Pedaliaceae</taxon>
        <taxon>Sesamum</taxon>
    </lineage>
</organism>
<name>A0AAW2TIV2_SESRA</name>